<evidence type="ECO:0000256" key="9">
    <source>
        <dbReference type="ARBA" id="ARBA00079153"/>
    </source>
</evidence>
<keyword evidence="5" id="KW-0663">Pyridoxal phosphate</keyword>
<comment type="pathway">
    <text evidence="2">Amino-acid biosynthesis; L-cysteine biosynthesis; L-cysteine from L-serine: step 2/2.</text>
</comment>
<evidence type="ECO:0000256" key="7">
    <source>
        <dbReference type="ARBA" id="ARBA00072081"/>
    </source>
</evidence>
<feature type="domain" description="CBS" evidence="11">
    <location>
        <begin position="336"/>
        <end position="399"/>
    </location>
</feature>
<dbReference type="SUPFAM" id="SSF54631">
    <property type="entry name" value="CBS-domain pair"/>
    <property type="match status" value="1"/>
</dbReference>
<dbReference type="FunFam" id="3.40.50.1100:FF:000003">
    <property type="entry name" value="Cystathionine beta-synthase"/>
    <property type="match status" value="1"/>
</dbReference>
<dbReference type="PANTHER" id="PTHR10314">
    <property type="entry name" value="CYSTATHIONINE BETA-SYNTHASE"/>
    <property type="match status" value="1"/>
</dbReference>
<evidence type="ECO:0000256" key="8">
    <source>
        <dbReference type="ARBA" id="ARBA00078257"/>
    </source>
</evidence>
<dbReference type="GO" id="GO:0004124">
    <property type="term" value="F:cysteine synthase activity"/>
    <property type="evidence" value="ECO:0007669"/>
    <property type="project" value="UniProtKB-EC"/>
</dbReference>
<dbReference type="InterPro" id="IPR036052">
    <property type="entry name" value="TrpB-like_PALP_sf"/>
</dbReference>
<dbReference type="InterPro" id="IPR000644">
    <property type="entry name" value="CBS_dom"/>
</dbReference>
<dbReference type="Proteomes" id="UP000472676">
    <property type="component" value="Unassembled WGS sequence"/>
</dbReference>
<dbReference type="Pfam" id="PF00291">
    <property type="entry name" value="PALP"/>
    <property type="match status" value="1"/>
</dbReference>
<dbReference type="Pfam" id="PF00571">
    <property type="entry name" value="CBS"/>
    <property type="match status" value="2"/>
</dbReference>
<evidence type="ECO:0000256" key="10">
    <source>
        <dbReference type="PROSITE-ProRule" id="PRU00703"/>
    </source>
</evidence>
<dbReference type="EC" id="2.5.1.47" evidence="4"/>
<comment type="catalytic activity">
    <reaction evidence="6">
        <text>O-acetyl-L-serine + hydrogen sulfide = L-cysteine + acetate</text>
        <dbReference type="Rhea" id="RHEA:14829"/>
        <dbReference type="ChEBI" id="CHEBI:29919"/>
        <dbReference type="ChEBI" id="CHEBI:30089"/>
        <dbReference type="ChEBI" id="CHEBI:35235"/>
        <dbReference type="ChEBI" id="CHEBI:58340"/>
        <dbReference type="EC" id="2.5.1.47"/>
    </reaction>
</comment>
<evidence type="ECO:0000256" key="6">
    <source>
        <dbReference type="ARBA" id="ARBA00047931"/>
    </source>
</evidence>
<dbReference type="EMBL" id="JAAMOW010000001">
    <property type="protein sequence ID" value="NGY03436.1"/>
    <property type="molecule type" value="Genomic_DNA"/>
</dbReference>
<dbReference type="RefSeq" id="WP_166250843.1">
    <property type="nucleotide sequence ID" value="NZ_JAAMOW010000001.1"/>
</dbReference>
<sequence>MAHEGAILQTIGNTPLVELKNLDTGCCRLFAKLENQNPTGSIKDRIGLSMIEAAEREGRIQPGGTLIEATAGNTGLGLALVASQKGYKLILVIPDKMAQEKVLHLRALGADCRITRSDVGKGHPDYYQDVAERLSRENPGSFYVNQFANPANPLAHEASTGPEIWAQMQQMLDAVVVGVGSGGTLTGLSRYFARVAPHVEMLLADPGGSVLADIVNTGRIQKEAGSWLIEGIGEDFVPPNCRLDGVKQAFEIDDRESFEAARLLLRREGILGGSSTGTLLAAALRYCRAQTAPKRVVTLVCDSGNKYLSKMYNDSWLFEQGLLDRPQAGSVVDLIVRRYAEGSAVTVTPEDSLLHAYRRMKLFDVSQLPVMNGEQIAGIVDETDLVQHVALDPARFHDPIATAMVRELETVSPDAPIAELMPVFARDHVAIVADAQGFVGLITRIDLLNYLRKQLV</sequence>
<name>A0A6M2BL63_9GAMM</name>
<proteinExistence type="inferred from homology"/>
<organism evidence="12 13">
    <name type="scientific">Solimonas terrae</name>
    <dbReference type="NCBI Taxonomy" id="1396819"/>
    <lineage>
        <taxon>Bacteria</taxon>
        <taxon>Pseudomonadati</taxon>
        <taxon>Pseudomonadota</taxon>
        <taxon>Gammaproteobacteria</taxon>
        <taxon>Nevskiales</taxon>
        <taxon>Nevskiaceae</taxon>
        <taxon>Solimonas</taxon>
    </lineage>
</organism>
<comment type="cofactor">
    <cofactor evidence="1">
        <name>pyridoxal 5'-phosphate</name>
        <dbReference type="ChEBI" id="CHEBI:597326"/>
    </cofactor>
</comment>
<dbReference type="PROSITE" id="PS00901">
    <property type="entry name" value="CYS_SYNTHASE"/>
    <property type="match status" value="1"/>
</dbReference>
<keyword evidence="13" id="KW-1185">Reference proteome</keyword>
<evidence type="ECO:0000256" key="5">
    <source>
        <dbReference type="ARBA" id="ARBA00022898"/>
    </source>
</evidence>
<dbReference type="InterPro" id="IPR001926">
    <property type="entry name" value="TrpB-like_PALP"/>
</dbReference>
<protein>
    <recommendedName>
        <fullName evidence="7">Cysteine synthase B</fullName>
        <ecNumber evidence="4">2.5.1.47</ecNumber>
    </recommendedName>
    <alternativeName>
        <fullName evidence="8">O-acetylserine (thiol)-lyase B</fullName>
    </alternativeName>
    <alternativeName>
        <fullName evidence="9">O-acetylserine sulfhydrylase B</fullName>
    </alternativeName>
</protein>
<evidence type="ECO:0000259" key="11">
    <source>
        <dbReference type="PROSITE" id="PS51371"/>
    </source>
</evidence>
<evidence type="ECO:0000256" key="3">
    <source>
        <dbReference type="ARBA" id="ARBA00007103"/>
    </source>
</evidence>
<comment type="similarity">
    <text evidence="3">Belongs to the cysteine synthase/cystathionine beta-synthase family.</text>
</comment>
<dbReference type="InterPro" id="IPR001216">
    <property type="entry name" value="P-phosphate_BS"/>
</dbReference>
<dbReference type="Gene3D" id="3.40.50.1100">
    <property type="match status" value="2"/>
</dbReference>
<dbReference type="Gene3D" id="3.10.580.10">
    <property type="entry name" value="CBS-domain"/>
    <property type="match status" value="1"/>
</dbReference>
<evidence type="ECO:0000256" key="1">
    <source>
        <dbReference type="ARBA" id="ARBA00001933"/>
    </source>
</evidence>
<keyword evidence="10" id="KW-0129">CBS domain</keyword>
<dbReference type="GO" id="GO:0006535">
    <property type="term" value="P:cysteine biosynthetic process from serine"/>
    <property type="evidence" value="ECO:0007669"/>
    <property type="project" value="InterPro"/>
</dbReference>
<dbReference type="SMART" id="SM00116">
    <property type="entry name" value="CBS"/>
    <property type="match status" value="2"/>
</dbReference>
<dbReference type="InterPro" id="IPR046342">
    <property type="entry name" value="CBS_dom_sf"/>
</dbReference>
<dbReference type="PROSITE" id="PS51371">
    <property type="entry name" value="CBS"/>
    <property type="match status" value="1"/>
</dbReference>
<evidence type="ECO:0000313" key="12">
    <source>
        <dbReference type="EMBL" id="NGY03436.1"/>
    </source>
</evidence>
<dbReference type="SUPFAM" id="SSF53686">
    <property type="entry name" value="Tryptophan synthase beta subunit-like PLP-dependent enzymes"/>
    <property type="match status" value="1"/>
</dbReference>
<dbReference type="AlphaFoldDB" id="A0A6M2BL63"/>
<comment type="caution">
    <text evidence="12">The sequence shown here is derived from an EMBL/GenBank/DDBJ whole genome shotgun (WGS) entry which is preliminary data.</text>
</comment>
<gene>
    <name evidence="12" type="ORF">G7Y85_01520</name>
</gene>
<dbReference type="CDD" id="cd01561">
    <property type="entry name" value="CBS_like"/>
    <property type="match status" value="1"/>
</dbReference>
<evidence type="ECO:0000256" key="4">
    <source>
        <dbReference type="ARBA" id="ARBA00012681"/>
    </source>
</evidence>
<reference evidence="12 13" key="1">
    <citation type="journal article" date="2014" name="Int. J. Syst. Evol. Microbiol.">
        <title>Solimonas terrae sp. nov., isolated from soil.</title>
        <authorList>
            <person name="Kim S.J."/>
            <person name="Moon J.Y."/>
            <person name="Weon H.Y."/>
            <person name="Ahn J.H."/>
            <person name="Chen W.M."/>
            <person name="Kwon S.W."/>
        </authorList>
    </citation>
    <scope>NUCLEOTIDE SEQUENCE [LARGE SCALE GENOMIC DNA]</scope>
    <source>
        <strain evidence="12 13">KIS83-12</strain>
    </source>
</reference>
<dbReference type="CDD" id="cd04608">
    <property type="entry name" value="CBS_pair_CBS"/>
    <property type="match status" value="1"/>
</dbReference>
<evidence type="ECO:0000313" key="13">
    <source>
        <dbReference type="Proteomes" id="UP000472676"/>
    </source>
</evidence>
<evidence type="ECO:0000256" key="2">
    <source>
        <dbReference type="ARBA" id="ARBA00004962"/>
    </source>
</evidence>
<dbReference type="InterPro" id="IPR050214">
    <property type="entry name" value="Cys_Synth/Cystath_Beta-Synth"/>
</dbReference>
<dbReference type="InterPro" id="IPR046353">
    <property type="entry name" value="CBS_C"/>
</dbReference>
<accession>A0A6M2BL63</accession>